<organism evidence="3 4">
    <name type="scientific">Allosphingosinicella flava</name>
    <dbReference type="NCBI Taxonomy" id="2771430"/>
    <lineage>
        <taxon>Bacteria</taxon>
        <taxon>Pseudomonadati</taxon>
        <taxon>Pseudomonadota</taxon>
        <taxon>Alphaproteobacteria</taxon>
        <taxon>Sphingomonadales</taxon>
        <taxon>Sphingomonadaceae</taxon>
        <taxon>Allosphingosinicella</taxon>
    </lineage>
</organism>
<keyword evidence="4" id="KW-1185">Reference proteome</keyword>
<name>A0A7T2GLC9_9SPHN</name>
<evidence type="ECO:0008006" key="5">
    <source>
        <dbReference type="Google" id="ProtNLM"/>
    </source>
</evidence>
<sequence>MRALLSKVMTGSMVAGAALLVAACGGSEDAAVNNTAMTEMDSNDMMMDGMTNDMQAVDSGANMTMDSNMTMDANMSATNTTGATTATNTTADADMTNGM</sequence>
<keyword evidence="2" id="KW-0732">Signal</keyword>
<feature type="signal peptide" evidence="2">
    <location>
        <begin position="1"/>
        <end position="17"/>
    </location>
</feature>
<evidence type="ECO:0000256" key="2">
    <source>
        <dbReference type="SAM" id="SignalP"/>
    </source>
</evidence>
<feature type="region of interest" description="Disordered" evidence="1">
    <location>
        <begin position="76"/>
        <end position="99"/>
    </location>
</feature>
<dbReference type="EMBL" id="CP065592">
    <property type="protein sequence ID" value="QPQ55984.1"/>
    <property type="molecule type" value="Genomic_DNA"/>
</dbReference>
<reference evidence="3 4" key="1">
    <citation type="submission" date="2020-11" db="EMBL/GenBank/DDBJ databases">
        <title>Genome seq and assembly of Sphingosinicella sp.</title>
        <authorList>
            <person name="Chhetri G."/>
        </authorList>
    </citation>
    <scope>NUCLEOTIDE SEQUENCE [LARGE SCALE GENOMIC DNA]</scope>
    <source>
        <strain evidence="3 4">UDD2</strain>
    </source>
</reference>
<feature type="chain" id="PRO_5032902725" description="Pentapeptide MXKDX repeat protein" evidence="2">
    <location>
        <begin position="18"/>
        <end position="99"/>
    </location>
</feature>
<protein>
    <recommendedName>
        <fullName evidence="5">Pentapeptide MXKDX repeat protein</fullName>
    </recommendedName>
</protein>
<dbReference type="RefSeq" id="WP_200972844.1">
    <property type="nucleotide sequence ID" value="NZ_CP065592.1"/>
</dbReference>
<evidence type="ECO:0000313" key="3">
    <source>
        <dbReference type="EMBL" id="QPQ55984.1"/>
    </source>
</evidence>
<dbReference type="AlphaFoldDB" id="A0A7T2GLC9"/>
<evidence type="ECO:0000256" key="1">
    <source>
        <dbReference type="SAM" id="MobiDB-lite"/>
    </source>
</evidence>
<accession>A0A7T2GLC9</accession>
<gene>
    <name evidence="3" type="ORF">IC614_05240</name>
</gene>
<dbReference type="KEGG" id="sflv:IC614_05240"/>
<dbReference type="Proteomes" id="UP000594873">
    <property type="component" value="Chromosome"/>
</dbReference>
<evidence type="ECO:0000313" key="4">
    <source>
        <dbReference type="Proteomes" id="UP000594873"/>
    </source>
</evidence>
<dbReference type="PROSITE" id="PS51257">
    <property type="entry name" value="PROKAR_LIPOPROTEIN"/>
    <property type="match status" value="1"/>
</dbReference>
<proteinExistence type="predicted"/>